<reference evidence="5 6" key="1">
    <citation type="submission" date="2023-04" db="EMBL/GenBank/DDBJ databases">
        <title>A long-awaited taxogenomic arrangement of the family Halomonadaceae.</title>
        <authorList>
            <person name="De La Haba R."/>
            <person name="Chuvochina M."/>
            <person name="Wittouck S."/>
            <person name="Arahal D.R."/>
            <person name="Sanchez-Porro C."/>
            <person name="Hugenholtz P."/>
            <person name="Ventosa A."/>
        </authorList>
    </citation>
    <scope>NUCLEOTIDE SEQUENCE [LARGE SCALE GENOMIC DNA]</scope>
    <source>
        <strain evidence="5 6">DSM 17332</strain>
    </source>
</reference>
<feature type="repeat" description="TPR" evidence="3">
    <location>
        <begin position="505"/>
        <end position="538"/>
    </location>
</feature>
<gene>
    <name evidence="5" type="ORF">QC820_01855</name>
</gene>
<evidence type="ECO:0000313" key="6">
    <source>
        <dbReference type="Proteomes" id="UP001252270"/>
    </source>
</evidence>
<feature type="chain" id="PRO_5046273990" evidence="4">
    <location>
        <begin position="23"/>
        <end position="586"/>
    </location>
</feature>
<protein>
    <submittedName>
        <fullName evidence="5">Tetratricopeptide repeat protein</fullName>
    </submittedName>
</protein>
<sequence>MPAVRSSSLRSLSARLAPLALAVTLGGCQALPSAGEHELPLDDPLIGAPPIERGLDAQGLAGLLTAELAGQRGDYRRAALGYLEASERYATPALAERAALAASFSSDRELLARAADRWQALAPGAEAPSRLLAGLAVQRGDWPEALRQRLALVERGGESDLTAFVEAALAENADPRPLLPLLRDWLPRAPQGPARQDAELATALLEVSAGDIVAAERRLARLGESAPALPALWLTRARLAQERGDHRGARDAARRGLALSPDDPRFILLLAQSELRLGNVAAAEARTDALLEEHVGNASLRLALAQLYLEEDAAEAARRLLLPLVDAPDTPPMAFYLLGTAAEAEGEVDNALLYYRQVAPGGEFLAARLRAAEMLIADDRLLDARAFLRIERLRHDAHFADLITLEVELLEREGLGEEADALLDRELSRTPNDEQLLYLRAMRAWAAGDLDGMERDLGRIIERNPDSAMALNALGYTLADMNVTERLDEAREMIERAHELDPGNPAIHDSLGWVYFRLGDPERALPWLERAYAAMPDQEIAAHLIEVLWALERRTEARERLAEALERFDERPLIDDLLRRLPELRP</sequence>
<evidence type="ECO:0000313" key="5">
    <source>
        <dbReference type="EMBL" id="MDR5891545.1"/>
    </source>
</evidence>
<dbReference type="SUPFAM" id="SSF48452">
    <property type="entry name" value="TPR-like"/>
    <property type="match status" value="2"/>
</dbReference>
<dbReference type="PANTHER" id="PTHR45586:SF1">
    <property type="entry name" value="LIPOPOLYSACCHARIDE ASSEMBLY PROTEIN B"/>
    <property type="match status" value="1"/>
</dbReference>
<comment type="caution">
    <text evidence="5">The sequence shown here is derived from an EMBL/GenBank/DDBJ whole genome shotgun (WGS) entry which is preliminary data.</text>
</comment>
<proteinExistence type="predicted"/>
<dbReference type="Pfam" id="PF13428">
    <property type="entry name" value="TPR_14"/>
    <property type="match status" value="1"/>
</dbReference>
<dbReference type="Gene3D" id="1.25.40.10">
    <property type="entry name" value="Tetratricopeptide repeat domain"/>
    <property type="match status" value="2"/>
</dbReference>
<dbReference type="PROSITE" id="PS51257">
    <property type="entry name" value="PROKAR_LIPOPROTEIN"/>
    <property type="match status" value="1"/>
</dbReference>
<organism evidence="5 6">
    <name type="scientific">Halomonas mongoliensis</name>
    <dbReference type="NCBI Taxonomy" id="321265"/>
    <lineage>
        <taxon>Bacteria</taxon>
        <taxon>Pseudomonadati</taxon>
        <taxon>Pseudomonadota</taxon>
        <taxon>Gammaproteobacteria</taxon>
        <taxon>Oceanospirillales</taxon>
        <taxon>Halomonadaceae</taxon>
        <taxon>Halomonas</taxon>
    </lineage>
</organism>
<dbReference type="EMBL" id="JARWAL010000001">
    <property type="protein sequence ID" value="MDR5891545.1"/>
    <property type="molecule type" value="Genomic_DNA"/>
</dbReference>
<dbReference type="PROSITE" id="PS50005">
    <property type="entry name" value="TPR"/>
    <property type="match status" value="1"/>
</dbReference>
<dbReference type="SMART" id="SM00028">
    <property type="entry name" value="TPR"/>
    <property type="match status" value="5"/>
</dbReference>
<name>A0ABU1GHR4_9GAMM</name>
<evidence type="ECO:0000256" key="4">
    <source>
        <dbReference type="SAM" id="SignalP"/>
    </source>
</evidence>
<dbReference type="InterPro" id="IPR051012">
    <property type="entry name" value="CellSynth/LPSAsmb/PSIAsmb"/>
</dbReference>
<dbReference type="Pfam" id="PF14559">
    <property type="entry name" value="TPR_19"/>
    <property type="match status" value="1"/>
</dbReference>
<dbReference type="Proteomes" id="UP001252270">
    <property type="component" value="Unassembled WGS sequence"/>
</dbReference>
<keyword evidence="6" id="KW-1185">Reference proteome</keyword>
<feature type="signal peptide" evidence="4">
    <location>
        <begin position="1"/>
        <end position="22"/>
    </location>
</feature>
<keyword evidence="2 3" id="KW-0802">TPR repeat</keyword>
<dbReference type="InterPro" id="IPR011990">
    <property type="entry name" value="TPR-like_helical_dom_sf"/>
</dbReference>
<dbReference type="InterPro" id="IPR019734">
    <property type="entry name" value="TPR_rpt"/>
</dbReference>
<evidence type="ECO:0000256" key="3">
    <source>
        <dbReference type="PROSITE-ProRule" id="PRU00339"/>
    </source>
</evidence>
<dbReference type="PANTHER" id="PTHR45586">
    <property type="entry name" value="TPR REPEAT-CONTAINING PROTEIN PA4667"/>
    <property type="match status" value="1"/>
</dbReference>
<evidence type="ECO:0000256" key="2">
    <source>
        <dbReference type="ARBA" id="ARBA00022803"/>
    </source>
</evidence>
<keyword evidence="1" id="KW-0677">Repeat</keyword>
<evidence type="ECO:0000256" key="1">
    <source>
        <dbReference type="ARBA" id="ARBA00022737"/>
    </source>
</evidence>
<keyword evidence="4" id="KW-0732">Signal</keyword>
<dbReference type="RefSeq" id="WP_253443920.1">
    <property type="nucleotide sequence ID" value="NZ_JARWAL010000001.1"/>
</dbReference>
<accession>A0ABU1GHR4</accession>